<keyword evidence="2" id="KW-1185">Reference proteome</keyword>
<comment type="caution">
    <text evidence="1">The sequence shown here is derived from an EMBL/GenBank/DDBJ whole genome shotgun (WGS) entry which is preliminary data.</text>
</comment>
<dbReference type="EMBL" id="JAPDRP010000001">
    <property type="protein sequence ID" value="KAJ9649626.1"/>
    <property type="molecule type" value="Genomic_DNA"/>
</dbReference>
<sequence length="371" mass="40424">MPTAYRIELSPNNRAGCKDTECKNNGVKILKGECRLATLIEIQEKQSWAYKHWYASVEPVTSNTGLISFRSCVSPKVISNMQVHCQGDLSLIEGYEEMPDEWQDKIARALEQGHIDDEDYKGDPQYNRPGAKKPRTPKAKKTKDEDNDDNEAGEDGPESPTKPAPKKRGRPKAEPTDEEAEAPAPKKSRGRPKKAAAEDAEDEEEKPKPKRASRAKKSKASQADVADEEEDEAADEPEPPKAKRGRKKKDAEDANGDEDKAPAPKAKGKKTTGAASASNGAKASKEMPEGAPDALDGLTFVVTGVIDSYTRKEAEAVIKQFGGKTASGISKKVDYIVLGTDAGPKKLEMIAKDNLSTLDWDGLLQLIKDHS</sequence>
<evidence type="ECO:0000313" key="1">
    <source>
        <dbReference type="EMBL" id="KAJ9649626.1"/>
    </source>
</evidence>
<evidence type="ECO:0000313" key="2">
    <source>
        <dbReference type="Proteomes" id="UP001172680"/>
    </source>
</evidence>
<proteinExistence type="predicted"/>
<gene>
    <name evidence="1" type="ORF">H2199_000404</name>
</gene>
<dbReference type="Proteomes" id="UP001172680">
    <property type="component" value="Unassembled WGS sequence"/>
</dbReference>
<protein>
    <submittedName>
        <fullName evidence="1">Uncharacterized protein</fullName>
    </submittedName>
</protein>
<accession>A0ACC2ZPT2</accession>
<organism evidence="1 2">
    <name type="scientific">Coniosporium tulheliwenetii</name>
    <dbReference type="NCBI Taxonomy" id="3383036"/>
    <lineage>
        <taxon>Eukaryota</taxon>
        <taxon>Fungi</taxon>
        <taxon>Dikarya</taxon>
        <taxon>Ascomycota</taxon>
        <taxon>Pezizomycotina</taxon>
        <taxon>Dothideomycetes</taxon>
        <taxon>Dothideomycetes incertae sedis</taxon>
        <taxon>Coniosporium</taxon>
    </lineage>
</organism>
<name>A0ACC2ZPT2_9PEZI</name>
<reference evidence="1" key="1">
    <citation type="submission" date="2022-10" db="EMBL/GenBank/DDBJ databases">
        <title>Culturing micro-colonial fungi from biological soil crusts in the Mojave desert and describing Neophaeococcomyces mojavensis, and introducing the new genera and species Taxawa tesnikishii.</title>
        <authorList>
            <person name="Kurbessoian T."/>
            <person name="Stajich J.E."/>
        </authorList>
    </citation>
    <scope>NUCLEOTIDE SEQUENCE</scope>
    <source>
        <strain evidence="1">JES_115</strain>
    </source>
</reference>